<evidence type="ECO:0000313" key="3">
    <source>
        <dbReference type="Proteomes" id="UP001595699"/>
    </source>
</evidence>
<keyword evidence="3" id="KW-1185">Reference proteome</keyword>
<evidence type="ECO:0000259" key="1">
    <source>
        <dbReference type="Pfam" id="PF01170"/>
    </source>
</evidence>
<protein>
    <submittedName>
        <fullName evidence="2">TRM11 family SAM-dependent methyltransferase</fullName>
    </submittedName>
</protein>
<organism evidence="2 3">
    <name type="scientific">Tenggerimyces flavus</name>
    <dbReference type="NCBI Taxonomy" id="1708749"/>
    <lineage>
        <taxon>Bacteria</taxon>
        <taxon>Bacillati</taxon>
        <taxon>Actinomycetota</taxon>
        <taxon>Actinomycetes</taxon>
        <taxon>Propionibacteriales</taxon>
        <taxon>Nocardioidaceae</taxon>
        <taxon>Tenggerimyces</taxon>
    </lineage>
</organism>
<dbReference type="InterPro" id="IPR029063">
    <property type="entry name" value="SAM-dependent_MTases_sf"/>
</dbReference>
<reference evidence="3" key="1">
    <citation type="journal article" date="2019" name="Int. J. Syst. Evol. Microbiol.">
        <title>The Global Catalogue of Microorganisms (GCM) 10K type strain sequencing project: providing services to taxonomists for standard genome sequencing and annotation.</title>
        <authorList>
            <consortium name="The Broad Institute Genomics Platform"/>
            <consortium name="The Broad Institute Genome Sequencing Center for Infectious Disease"/>
            <person name="Wu L."/>
            <person name="Ma J."/>
        </authorList>
    </citation>
    <scope>NUCLEOTIDE SEQUENCE [LARGE SCALE GENOMIC DNA]</scope>
    <source>
        <strain evidence="3">CGMCC 4.7241</strain>
    </source>
</reference>
<dbReference type="Proteomes" id="UP001595699">
    <property type="component" value="Unassembled WGS sequence"/>
</dbReference>
<proteinExistence type="predicted"/>
<keyword evidence="2" id="KW-0808">Transferase</keyword>
<evidence type="ECO:0000313" key="2">
    <source>
        <dbReference type="EMBL" id="MFC3760486.1"/>
    </source>
</evidence>
<feature type="domain" description="Ribosomal RNA large subunit methyltransferase K/L-like methyltransferase" evidence="1">
    <location>
        <begin position="125"/>
        <end position="261"/>
    </location>
</feature>
<sequence>MTEYALLVLPAANRVYADATPALTRAELGAVLGDAVGAAAETTFGGVSYVTFTADLAPDAIAKLSNLSSVYALFAREGELLRPVELTPLATYDDDLITIPKYAGKTNEHFTKLLLNVTVAASAFATAERKLHVFDPLCGRGTTLNQALMYGWDATGMDVDGKDFDAYAAFLKTWLRRKRLKHRADITPVRRERKTLGRRLDVTVSATPELHKAGVSQSLTVVNADTLLGRDVFRASAFDLIVADAPYGVQHGSRAAGQSSLSRSPLDLLRKAVPIWVELLRAGGAIGLSWNTHVAPRTDVAELFASSGLTVRDEPPYDGFRHWVDQSIDRDIVVAVKTR</sequence>
<comment type="caution">
    <text evidence="2">The sequence shown here is derived from an EMBL/GenBank/DDBJ whole genome shotgun (WGS) entry which is preliminary data.</text>
</comment>
<dbReference type="GO" id="GO:0008168">
    <property type="term" value="F:methyltransferase activity"/>
    <property type="evidence" value="ECO:0007669"/>
    <property type="project" value="UniProtKB-KW"/>
</dbReference>
<gene>
    <name evidence="2" type="ORF">ACFOUW_06530</name>
</gene>
<keyword evidence="2" id="KW-0489">Methyltransferase</keyword>
<dbReference type="Pfam" id="PF01170">
    <property type="entry name" value="UPF0020"/>
    <property type="match status" value="1"/>
</dbReference>
<dbReference type="GO" id="GO:0032259">
    <property type="term" value="P:methylation"/>
    <property type="evidence" value="ECO:0007669"/>
    <property type="project" value="UniProtKB-KW"/>
</dbReference>
<accession>A0ABV7Y5D5</accession>
<dbReference type="Gene3D" id="3.40.50.150">
    <property type="entry name" value="Vaccinia Virus protein VP39"/>
    <property type="match status" value="1"/>
</dbReference>
<name>A0ABV7Y5D5_9ACTN</name>
<dbReference type="SUPFAM" id="SSF53335">
    <property type="entry name" value="S-adenosyl-L-methionine-dependent methyltransferases"/>
    <property type="match status" value="1"/>
</dbReference>
<dbReference type="RefSeq" id="WP_205122471.1">
    <property type="nucleotide sequence ID" value="NZ_JAFBCM010000001.1"/>
</dbReference>
<dbReference type="InterPro" id="IPR000241">
    <property type="entry name" value="RlmKL-like_Mtase"/>
</dbReference>
<dbReference type="EMBL" id="JBHRZH010000005">
    <property type="protein sequence ID" value="MFC3760486.1"/>
    <property type="molecule type" value="Genomic_DNA"/>
</dbReference>